<feature type="compositionally biased region" description="Low complexity" evidence="1">
    <location>
        <begin position="235"/>
        <end position="248"/>
    </location>
</feature>
<dbReference type="EMBL" id="FLQW01003309">
    <property type="protein sequence ID" value="SBS95419.1"/>
    <property type="molecule type" value="Genomic_DNA"/>
</dbReference>
<name>A0A1A8WR92_PLAMA</name>
<proteinExistence type="predicted"/>
<sequence>MLACLLKFRNIENVIKQKTRSLINEDDKDTFRNGCMHLASYLIRNNNPPQYYRDYKITWKGTINYRLNKYYKNILKHGGCPLILEEKDKKNLQLKYEEIDFCQKKKRDLDEIKKLKTPNLPPPGILPPRTAEPKKAEMGSKKQDKEKNEDSSISHGLLEEVKQTEPSERAGTNEIYQDTKDNEHTQDMQQKLKSPSPPDLQAQAHLSILEPPSRENKANAEDSLQSEALKHPTHSESSQEVPSKSVSSFQDSQVVKPENASENNMSPKVLKPSSSTLVPTISTVISVRFIMGSKKKKDIKKRKVKFLRILLPSSANRGEILTQDNSEHSKYND</sequence>
<reference evidence="3" key="1">
    <citation type="submission" date="2016-05" db="EMBL/GenBank/DDBJ databases">
        <authorList>
            <person name="Naeem Raeece"/>
        </authorList>
    </citation>
    <scope>NUCLEOTIDE SEQUENCE [LARGE SCALE GENOMIC DNA]</scope>
</reference>
<evidence type="ECO:0000313" key="3">
    <source>
        <dbReference type="Proteomes" id="UP000078597"/>
    </source>
</evidence>
<protein>
    <submittedName>
        <fullName evidence="2">PIR Superfamily Protein</fullName>
    </submittedName>
</protein>
<feature type="compositionally biased region" description="Polar residues" evidence="1">
    <location>
        <begin position="260"/>
        <end position="275"/>
    </location>
</feature>
<evidence type="ECO:0000313" key="2">
    <source>
        <dbReference type="EMBL" id="SBS95419.1"/>
    </source>
</evidence>
<gene>
    <name evidence="2" type="ORF">PMALA_047340</name>
</gene>
<feature type="compositionally biased region" description="Basic and acidic residues" evidence="1">
    <location>
        <begin position="177"/>
        <end position="186"/>
    </location>
</feature>
<evidence type="ECO:0000256" key="1">
    <source>
        <dbReference type="SAM" id="MobiDB-lite"/>
    </source>
</evidence>
<feature type="compositionally biased region" description="Basic and acidic residues" evidence="1">
    <location>
        <begin position="131"/>
        <end position="168"/>
    </location>
</feature>
<organism evidence="2 3">
    <name type="scientific">Plasmodium malariae</name>
    <dbReference type="NCBI Taxonomy" id="5858"/>
    <lineage>
        <taxon>Eukaryota</taxon>
        <taxon>Sar</taxon>
        <taxon>Alveolata</taxon>
        <taxon>Apicomplexa</taxon>
        <taxon>Aconoidasida</taxon>
        <taxon>Haemosporida</taxon>
        <taxon>Plasmodiidae</taxon>
        <taxon>Plasmodium</taxon>
        <taxon>Plasmodium (Plasmodium)</taxon>
    </lineage>
</organism>
<feature type="region of interest" description="Disordered" evidence="1">
    <location>
        <begin position="113"/>
        <end position="275"/>
    </location>
</feature>
<dbReference type="AlphaFoldDB" id="A0A1A8WR92"/>
<dbReference type="Proteomes" id="UP000078597">
    <property type="component" value="Unassembled WGS sequence"/>
</dbReference>
<accession>A0A1A8WR92</accession>